<evidence type="ECO:0000256" key="2">
    <source>
        <dbReference type="ARBA" id="ARBA00022598"/>
    </source>
</evidence>
<dbReference type="PANTHER" id="PTHR11136:SF0">
    <property type="entry name" value="DIHYDROFOLATE SYNTHETASE-RELATED"/>
    <property type="match status" value="1"/>
</dbReference>
<dbReference type="STRING" id="1314781.A0A165QA86"/>
<reference evidence="7 8" key="1">
    <citation type="journal article" date="2016" name="Mol. Biol. Evol.">
        <title>Comparative Genomics of Early-Diverging Mushroom-Forming Fungi Provides Insights into the Origins of Lignocellulose Decay Capabilities.</title>
        <authorList>
            <person name="Nagy L.G."/>
            <person name="Riley R."/>
            <person name="Tritt A."/>
            <person name="Adam C."/>
            <person name="Daum C."/>
            <person name="Floudas D."/>
            <person name="Sun H."/>
            <person name="Yadav J.S."/>
            <person name="Pangilinan J."/>
            <person name="Larsson K.H."/>
            <person name="Matsuura K."/>
            <person name="Barry K."/>
            <person name="Labutti K."/>
            <person name="Kuo R."/>
            <person name="Ohm R.A."/>
            <person name="Bhattacharya S.S."/>
            <person name="Shirouzu T."/>
            <person name="Yoshinaga Y."/>
            <person name="Martin F.M."/>
            <person name="Grigoriev I.V."/>
            <person name="Hibbett D.S."/>
        </authorList>
    </citation>
    <scope>NUCLEOTIDE SEQUENCE [LARGE SCALE GENOMIC DNA]</scope>
    <source>
        <strain evidence="7 8">HHB12029</strain>
    </source>
</reference>
<evidence type="ECO:0000256" key="1">
    <source>
        <dbReference type="ARBA" id="ARBA00008276"/>
    </source>
</evidence>
<dbReference type="GO" id="GO:0008841">
    <property type="term" value="F:dihydrofolate synthase activity"/>
    <property type="evidence" value="ECO:0007669"/>
    <property type="project" value="TreeGrafter"/>
</dbReference>
<dbReference type="InterPro" id="IPR001645">
    <property type="entry name" value="Folylpolyglutamate_synth"/>
</dbReference>
<dbReference type="NCBIfam" id="TIGR01499">
    <property type="entry name" value="folC"/>
    <property type="match status" value="1"/>
</dbReference>
<dbReference type="FunCoup" id="A0A165QA86">
    <property type="interactions" value="213"/>
</dbReference>
<evidence type="ECO:0000256" key="6">
    <source>
        <dbReference type="ARBA" id="ARBA00022842"/>
    </source>
</evidence>
<dbReference type="GO" id="GO:0046872">
    <property type="term" value="F:metal ion binding"/>
    <property type="evidence" value="ECO:0007669"/>
    <property type="project" value="UniProtKB-KW"/>
</dbReference>
<dbReference type="Gene3D" id="3.40.1190.10">
    <property type="entry name" value="Mur-like, catalytic domain"/>
    <property type="match status" value="1"/>
</dbReference>
<sequence length="488" mass="53112">MELGLERMSRLMAGLPVYARPTIHVAGTNGKGSTTAILSSIFVTSNITSGRFNSPHLVSEWDCISLNGAPISETFYLEARDKVERVNTDLAIGATNFEILTATAMQIFEHVRVDVAIFEVGMGGRLDATNALPDDCIILSAITAIELDHQAWLGHTREEIAREKAGIARNKKVCVVADSITGSVKQAIKEVLEAAKADLFPASPCDKRPWDDHVDGSRPPPFSYQPRFVPPPPQPVQVTLPQAQMSIKALLSMQGDHQRENLATALSIVTALLSHASTTTYRTTIANRIIQASIVSGIKSARLHGRLHWLHMTCPPLSPTLTVLVDGAHNRAGCAALGTYLDSLRLSERRCFVLGVSEQKGKDPRDTLAPLLRRGDNVAVVPFSPVDGMPWVHPVSPYEVTRAVREAIGEEGSLFCANAGGQDAAAWDEVKPGEYPRRQLQAALQWIAERSKVAIVTGSLYLAADFYRILKDNKQDRLTTTSTLSKTA</sequence>
<keyword evidence="4" id="KW-0547">Nucleotide-binding</keyword>
<keyword evidence="2" id="KW-0436">Ligase</keyword>
<evidence type="ECO:0000313" key="7">
    <source>
        <dbReference type="EMBL" id="KZW03314.1"/>
    </source>
</evidence>
<dbReference type="AlphaFoldDB" id="A0A165QA86"/>
<dbReference type="EMBL" id="KV425884">
    <property type="protein sequence ID" value="KZW03314.1"/>
    <property type="molecule type" value="Genomic_DNA"/>
</dbReference>
<dbReference type="InterPro" id="IPR036615">
    <property type="entry name" value="Mur_ligase_C_dom_sf"/>
</dbReference>
<protein>
    <submittedName>
        <fullName evidence="7">FolC bifunctional protein</fullName>
    </submittedName>
</protein>
<dbReference type="PANTHER" id="PTHR11136">
    <property type="entry name" value="FOLYLPOLYGLUTAMATE SYNTHASE-RELATED"/>
    <property type="match status" value="1"/>
</dbReference>
<dbReference type="InterPro" id="IPR036565">
    <property type="entry name" value="Mur-like_cat_sf"/>
</dbReference>
<keyword evidence="3" id="KW-0479">Metal-binding</keyword>
<keyword evidence="6" id="KW-0460">Magnesium</keyword>
<dbReference type="InParanoid" id="A0A165QA86"/>
<evidence type="ECO:0000256" key="5">
    <source>
        <dbReference type="ARBA" id="ARBA00022840"/>
    </source>
</evidence>
<dbReference type="UniPathway" id="UPA00850"/>
<dbReference type="GO" id="GO:0005739">
    <property type="term" value="C:mitochondrion"/>
    <property type="evidence" value="ECO:0007669"/>
    <property type="project" value="TreeGrafter"/>
</dbReference>
<keyword evidence="5" id="KW-0067">ATP-binding</keyword>
<dbReference type="Proteomes" id="UP000077266">
    <property type="component" value="Unassembled WGS sequence"/>
</dbReference>
<dbReference type="GO" id="GO:0004326">
    <property type="term" value="F:tetrahydrofolylpolyglutamate synthase activity"/>
    <property type="evidence" value="ECO:0007669"/>
    <property type="project" value="InterPro"/>
</dbReference>
<evidence type="ECO:0000256" key="3">
    <source>
        <dbReference type="ARBA" id="ARBA00022723"/>
    </source>
</evidence>
<gene>
    <name evidence="7" type="ORF">EXIGLDRAFT_664476</name>
</gene>
<dbReference type="GO" id="GO:0005524">
    <property type="term" value="F:ATP binding"/>
    <property type="evidence" value="ECO:0007669"/>
    <property type="project" value="UniProtKB-KW"/>
</dbReference>
<name>A0A165QA86_EXIGL</name>
<proteinExistence type="inferred from homology"/>
<dbReference type="SUPFAM" id="SSF53623">
    <property type="entry name" value="MurD-like peptide ligases, catalytic domain"/>
    <property type="match status" value="1"/>
</dbReference>
<dbReference type="Gene3D" id="3.90.190.20">
    <property type="entry name" value="Mur ligase, C-terminal domain"/>
    <property type="match status" value="1"/>
</dbReference>
<keyword evidence="8" id="KW-1185">Reference proteome</keyword>
<evidence type="ECO:0000313" key="8">
    <source>
        <dbReference type="Proteomes" id="UP000077266"/>
    </source>
</evidence>
<evidence type="ECO:0000256" key="4">
    <source>
        <dbReference type="ARBA" id="ARBA00022741"/>
    </source>
</evidence>
<accession>A0A165QA86</accession>
<dbReference type="GO" id="GO:0005829">
    <property type="term" value="C:cytosol"/>
    <property type="evidence" value="ECO:0007669"/>
    <property type="project" value="TreeGrafter"/>
</dbReference>
<organism evidence="7 8">
    <name type="scientific">Exidia glandulosa HHB12029</name>
    <dbReference type="NCBI Taxonomy" id="1314781"/>
    <lineage>
        <taxon>Eukaryota</taxon>
        <taxon>Fungi</taxon>
        <taxon>Dikarya</taxon>
        <taxon>Basidiomycota</taxon>
        <taxon>Agaricomycotina</taxon>
        <taxon>Agaricomycetes</taxon>
        <taxon>Auriculariales</taxon>
        <taxon>Exidiaceae</taxon>
        <taxon>Exidia</taxon>
    </lineage>
</organism>
<comment type="similarity">
    <text evidence="1">Belongs to the folylpolyglutamate synthase family.</text>
</comment>
<dbReference type="OrthoDB" id="5212574at2759"/>
<dbReference type="SUPFAM" id="SSF53244">
    <property type="entry name" value="MurD-like peptide ligases, peptide-binding domain"/>
    <property type="match status" value="1"/>
</dbReference>